<name>A0ABS2GWI7_9LACO</name>
<evidence type="ECO:0000259" key="1">
    <source>
        <dbReference type="Pfam" id="PF05272"/>
    </source>
</evidence>
<gene>
    <name evidence="2" type="ORF">H5975_01490</name>
</gene>
<evidence type="ECO:0000313" key="2">
    <source>
        <dbReference type="EMBL" id="MBM6940171.1"/>
    </source>
</evidence>
<dbReference type="EMBL" id="JACJKU010000007">
    <property type="protein sequence ID" value="MBM6940171.1"/>
    <property type="molecule type" value="Genomic_DNA"/>
</dbReference>
<comment type="caution">
    <text evidence="2">The sequence shown here is derived from an EMBL/GenBank/DDBJ whole genome shotgun (WGS) entry which is preliminary data.</text>
</comment>
<reference evidence="2 3" key="1">
    <citation type="journal article" date="2021" name="Sci. Rep.">
        <title>The distribution of antibiotic resistance genes in chicken gut microbiota commensals.</title>
        <authorList>
            <person name="Juricova H."/>
            <person name="Matiasovicova J."/>
            <person name="Kubasova T."/>
            <person name="Cejkova D."/>
            <person name="Rychlik I."/>
        </authorList>
    </citation>
    <scope>NUCLEOTIDE SEQUENCE [LARGE SCALE GENOMIC DNA]</scope>
    <source>
        <strain evidence="2 3">An574</strain>
    </source>
</reference>
<keyword evidence="3" id="KW-1185">Reference proteome</keyword>
<dbReference type="PANTHER" id="PTHR34985">
    <property type="entry name" value="SLR0554 PROTEIN"/>
    <property type="match status" value="1"/>
</dbReference>
<protein>
    <recommendedName>
        <fullName evidence="1">Virulence-associated protein E-like domain-containing protein</fullName>
    </recommendedName>
</protein>
<evidence type="ECO:0000313" key="3">
    <source>
        <dbReference type="Proteomes" id="UP000785625"/>
    </source>
</evidence>
<feature type="domain" description="Virulence-associated protein E-like" evidence="1">
    <location>
        <begin position="197"/>
        <end position="418"/>
    </location>
</feature>
<sequence>MSDENIEEQLQALKKEIKAFSYRFSSNSKSAELANKIEDMLLDEYSKKEAAIFGADVLKDVKSLEMANSDYKALLILGLTDQIALGIRPDSKQEVRDNMLTSKNGAINAKSRENVRLILTRDSHYSGLLRWNQFTEQAEYRKDPKPNSYVPVDDKFTNQLTDNIERYYRYTPSTQTVLAGIKLAALNNSYNPVKQRIESVKWDGKKRAATFFIDYLGADNNDYVKAVTETWLTGLVARAYNPGVKFDMVPVIDGAQGIGKSSLISLLSEPKYFDDSLMTMGVRKDDLIKVHAKWLIEIGELEAMNETSISRTKSFVTATSDSYRSPYGTINEDHPRKNVFIGTVNRTEYLHDLTGNRRFFPIHCEIKRATKKSPRPGDYNNSEILQVLAEAKTLYDNGHPLMLSKSMRVTAQQKQAEANTLDMQANLMKEYANLLVPIDWDEFSIFQRREYWKRVRDEGVYAYVTQSKDSDNVRTIIAKEDLHKMKSFTNSELLQVAFNQTDKEIARGGQNSLTTKIAMVFDGDPEWKKSNHCKLFGKEHKGYKRV</sequence>
<dbReference type="Proteomes" id="UP000785625">
    <property type="component" value="Unassembled WGS sequence"/>
</dbReference>
<organism evidence="2 3">
    <name type="scientific">Limosilactobacillus coleohominis</name>
    <dbReference type="NCBI Taxonomy" id="181675"/>
    <lineage>
        <taxon>Bacteria</taxon>
        <taxon>Bacillati</taxon>
        <taxon>Bacillota</taxon>
        <taxon>Bacilli</taxon>
        <taxon>Lactobacillales</taxon>
        <taxon>Lactobacillaceae</taxon>
        <taxon>Limosilactobacillus</taxon>
    </lineage>
</organism>
<proteinExistence type="predicted"/>
<accession>A0ABS2GWI7</accession>
<dbReference type="RefSeq" id="WP_204784579.1">
    <property type="nucleotide sequence ID" value="NZ_JACJKU010000007.1"/>
</dbReference>
<dbReference type="PANTHER" id="PTHR34985:SF1">
    <property type="entry name" value="SLR0554 PROTEIN"/>
    <property type="match status" value="1"/>
</dbReference>
<dbReference type="Pfam" id="PF05272">
    <property type="entry name" value="VapE-like_dom"/>
    <property type="match status" value="1"/>
</dbReference>
<dbReference type="InterPro" id="IPR007936">
    <property type="entry name" value="VapE-like_dom"/>
</dbReference>